<dbReference type="Proteomes" id="UP000652761">
    <property type="component" value="Unassembled WGS sequence"/>
</dbReference>
<name>A0A843XK83_COLES</name>
<proteinExistence type="predicted"/>
<organism evidence="1 2">
    <name type="scientific">Colocasia esculenta</name>
    <name type="common">Wild taro</name>
    <name type="synonym">Arum esculentum</name>
    <dbReference type="NCBI Taxonomy" id="4460"/>
    <lineage>
        <taxon>Eukaryota</taxon>
        <taxon>Viridiplantae</taxon>
        <taxon>Streptophyta</taxon>
        <taxon>Embryophyta</taxon>
        <taxon>Tracheophyta</taxon>
        <taxon>Spermatophyta</taxon>
        <taxon>Magnoliopsida</taxon>
        <taxon>Liliopsida</taxon>
        <taxon>Araceae</taxon>
        <taxon>Aroideae</taxon>
        <taxon>Colocasieae</taxon>
        <taxon>Colocasia</taxon>
    </lineage>
</organism>
<comment type="caution">
    <text evidence="1">The sequence shown here is derived from an EMBL/GenBank/DDBJ whole genome shotgun (WGS) entry which is preliminary data.</text>
</comment>
<gene>
    <name evidence="1" type="ORF">Taro_053183</name>
</gene>
<sequence length="186" mass="19753">MSQADLTVEQGKAACPMLPSGLLKATGPMSPSQFQRVKCPSREHKPQFVSLLGEDFSSGELGLGDSVGAWEEALVFSCKEREVLGSWEEARGSSELGGPEEGSLGVLHPDKATPLVSLPRWRHIDASPSGTPEGDSTYVASLVATWGPSPSAYFLFPISAPVSLADLSGETSQQFPPRHSEEMGPQ</sequence>
<dbReference type="EMBL" id="NMUH01009549">
    <property type="protein sequence ID" value="MQM20168.1"/>
    <property type="molecule type" value="Genomic_DNA"/>
</dbReference>
<evidence type="ECO:0000313" key="1">
    <source>
        <dbReference type="EMBL" id="MQM20168.1"/>
    </source>
</evidence>
<reference evidence="1" key="1">
    <citation type="submission" date="2017-07" db="EMBL/GenBank/DDBJ databases">
        <title>Taro Niue Genome Assembly and Annotation.</title>
        <authorList>
            <person name="Atibalentja N."/>
            <person name="Keating K."/>
            <person name="Fields C.J."/>
        </authorList>
    </citation>
    <scope>NUCLEOTIDE SEQUENCE</scope>
    <source>
        <strain evidence="1">Niue_2</strain>
        <tissue evidence="1">Leaf</tissue>
    </source>
</reference>
<accession>A0A843XK83</accession>
<evidence type="ECO:0000313" key="2">
    <source>
        <dbReference type="Proteomes" id="UP000652761"/>
    </source>
</evidence>
<keyword evidence="2" id="KW-1185">Reference proteome</keyword>
<protein>
    <submittedName>
        <fullName evidence="1">Uncharacterized protein</fullName>
    </submittedName>
</protein>
<dbReference type="AlphaFoldDB" id="A0A843XK83"/>